<dbReference type="EMBL" id="JAPZBO010000009">
    <property type="protein sequence ID" value="KAJ5302741.1"/>
    <property type="molecule type" value="Genomic_DNA"/>
</dbReference>
<evidence type="ECO:0000313" key="3">
    <source>
        <dbReference type="Proteomes" id="UP001147746"/>
    </source>
</evidence>
<dbReference type="OrthoDB" id="3558762at2759"/>
<proteinExistence type="predicted"/>
<dbReference type="AlphaFoldDB" id="A0A9W9PNF4"/>
<sequence>MCIELPPGASGVFDQGNQYADDDGKVLGYGLKGVTTAMVHEACDQAIESYTKAILNWPNGRLAKPDIFSPVDEGTFEDLGACTTHFVRHLQDLFDSSPSKQVPTHPHSFIAISKDEVSPNAILVLAYMSHGLWQVEHCLVPVQVELGQSVDSLRMGDETAKDILDRYASDGLTKTTEQASSDSSSQPTDKWAFAVFSTRLASALPLPALINPSTDEVQPSEATLDLIGDPETGRFQMP</sequence>
<gene>
    <name evidence="2" type="ORF">N7476_009540</name>
</gene>
<protein>
    <submittedName>
        <fullName evidence="2">Uncharacterized protein</fullName>
    </submittedName>
</protein>
<organism evidence="2 3">
    <name type="scientific">Penicillium atrosanguineum</name>
    <dbReference type="NCBI Taxonomy" id="1132637"/>
    <lineage>
        <taxon>Eukaryota</taxon>
        <taxon>Fungi</taxon>
        <taxon>Dikarya</taxon>
        <taxon>Ascomycota</taxon>
        <taxon>Pezizomycotina</taxon>
        <taxon>Eurotiomycetes</taxon>
        <taxon>Eurotiomycetidae</taxon>
        <taxon>Eurotiales</taxon>
        <taxon>Aspergillaceae</taxon>
        <taxon>Penicillium</taxon>
    </lineage>
</organism>
<feature type="region of interest" description="Disordered" evidence="1">
    <location>
        <begin position="212"/>
        <end position="238"/>
    </location>
</feature>
<evidence type="ECO:0000313" key="2">
    <source>
        <dbReference type="EMBL" id="KAJ5302741.1"/>
    </source>
</evidence>
<reference evidence="2" key="1">
    <citation type="submission" date="2022-12" db="EMBL/GenBank/DDBJ databases">
        <authorList>
            <person name="Petersen C."/>
        </authorList>
    </citation>
    <scope>NUCLEOTIDE SEQUENCE</scope>
    <source>
        <strain evidence="2">IBT 21472</strain>
    </source>
</reference>
<dbReference type="Proteomes" id="UP001147746">
    <property type="component" value="Unassembled WGS sequence"/>
</dbReference>
<keyword evidence="3" id="KW-1185">Reference proteome</keyword>
<accession>A0A9W9PNF4</accession>
<evidence type="ECO:0000256" key="1">
    <source>
        <dbReference type="SAM" id="MobiDB-lite"/>
    </source>
</evidence>
<reference evidence="2" key="2">
    <citation type="journal article" date="2023" name="IMA Fungus">
        <title>Comparative genomic study of the Penicillium genus elucidates a diverse pangenome and 15 lateral gene transfer events.</title>
        <authorList>
            <person name="Petersen C."/>
            <person name="Sorensen T."/>
            <person name="Nielsen M.R."/>
            <person name="Sondergaard T.E."/>
            <person name="Sorensen J.L."/>
            <person name="Fitzpatrick D.A."/>
            <person name="Frisvad J.C."/>
            <person name="Nielsen K.L."/>
        </authorList>
    </citation>
    <scope>NUCLEOTIDE SEQUENCE</scope>
    <source>
        <strain evidence="2">IBT 21472</strain>
    </source>
</reference>
<feature type="compositionally biased region" description="Polar residues" evidence="1">
    <location>
        <begin position="212"/>
        <end position="221"/>
    </location>
</feature>
<comment type="caution">
    <text evidence="2">The sequence shown here is derived from an EMBL/GenBank/DDBJ whole genome shotgun (WGS) entry which is preliminary data.</text>
</comment>
<name>A0A9W9PNF4_9EURO</name>